<evidence type="ECO:0000313" key="1">
    <source>
        <dbReference type="EMBL" id="RDX79242.1"/>
    </source>
</evidence>
<dbReference type="Gene3D" id="3.30.70.270">
    <property type="match status" value="2"/>
</dbReference>
<organism evidence="1 2">
    <name type="scientific">Mucuna pruriens</name>
    <name type="common">Velvet bean</name>
    <name type="synonym">Dolichos pruriens</name>
    <dbReference type="NCBI Taxonomy" id="157652"/>
    <lineage>
        <taxon>Eukaryota</taxon>
        <taxon>Viridiplantae</taxon>
        <taxon>Streptophyta</taxon>
        <taxon>Embryophyta</taxon>
        <taxon>Tracheophyta</taxon>
        <taxon>Spermatophyta</taxon>
        <taxon>Magnoliopsida</taxon>
        <taxon>eudicotyledons</taxon>
        <taxon>Gunneridae</taxon>
        <taxon>Pentapetalae</taxon>
        <taxon>rosids</taxon>
        <taxon>fabids</taxon>
        <taxon>Fabales</taxon>
        <taxon>Fabaceae</taxon>
        <taxon>Papilionoideae</taxon>
        <taxon>50 kb inversion clade</taxon>
        <taxon>NPAAA clade</taxon>
        <taxon>indigoferoid/millettioid clade</taxon>
        <taxon>Phaseoleae</taxon>
        <taxon>Mucuna</taxon>
    </lineage>
</organism>
<reference evidence="1" key="1">
    <citation type="submission" date="2018-05" db="EMBL/GenBank/DDBJ databases">
        <title>Draft genome of Mucuna pruriens seed.</title>
        <authorList>
            <person name="Nnadi N.E."/>
            <person name="Vos R."/>
            <person name="Hasami M.H."/>
            <person name="Devisetty U.K."/>
            <person name="Aguiy J.C."/>
        </authorList>
    </citation>
    <scope>NUCLEOTIDE SEQUENCE [LARGE SCALE GENOMIC DNA]</scope>
    <source>
        <strain evidence="1">JCA_2017</strain>
    </source>
</reference>
<name>A0A371FLW9_MUCPR</name>
<evidence type="ECO:0000313" key="2">
    <source>
        <dbReference type="Proteomes" id="UP000257109"/>
    </source>
</evidence>
<feature type="non-terminal residue" evidence="1">
    <location>
        <position position="1"/>
    </location>
</feature>
<gene>
    <name evidence="1" type="primary">pol</name>
    <name evidence="1" type="ORF">CR513_40347</name>
</gene>
<dbReference type="EMBL" id="QJKJ01008597">
    <property type="protein sequence ID" value="RDX79242.1"/>
    <property type="molecule type" value="Genomic_DNA"/>
</dbReference>
<accession>A0A371FLW9</accession>
<comment type="caution">
    <text evidence="1">The sequence shown here is derived from an EMBL/GenBank/DDBJ whole genome shotgun (WGS) entry which is preliminary data.</text>
</comment>
<dbReference type="OrthoDB" id="10055717at2759"/>
<proteinExistence type="predicted"/>
<dbReference type="Proteomes" id="UP000257109">
    <property type="component" value="Unassembled WGS sequence"/>
</dbReference>
<dbReference type="InterPro" id="IPR043128">
    <property type="entry name" value="Rev_trsase/Diguanyl_cyclase"/>
</dbReference>
<dbReference type="SUPFAM" id="SSF56672">
    <property type="entry name" value="DNA/RNA polymerases"/>
    <property type="match status" value="1"/>
</dbReference>
<dbReference type="PANTHER" id="PTHR34072">
    <property type="entry name" value="ENZYMATIC POLYPROTEIN-RELATED"/>
    <property type="match status" value="1"/>
</dbReference>
<dbReference type="InterPro" id="IPR043502">
    <property type="entry name" value="DNA/RNA_pol_sf"/>
</dbReference>
<protein>
    <submittedName>
        <fullName evidence="1">Retrovirus-related Pol polyprotein from transposon 17.6</fullName>
    </submittedName>
</protein>
<keyword evidence="2" id="KW-1185">Reference proteome</keyword>
<sequence>MKLHATRIIYPFSDIQWASPIQVVLKKSRMTVMKNHHDELVPMRDCMEVFMDDFMVYANSFDTCLGNLSRVLTRFIDANLVLNFEKFHFMVIEKIVLGHLVSSRGIKVDKSKINIITSLPYPAYVWEVRSFFGHVEFYRRFIKNFRKIALPLSKLLQKDELKKRLTSAPILQAPNWEYLFKLMCDASNLAFRAVLGQRVEVSKKSHFLVKKPDAKPTLIQWMLLLQEFDIEIRDKKGAKNSIANHLSRIEKENDPMSIRDDFPDEQLLQIDKITPWFADIYNYIVASKFPLKASRLYKEKIESDAKYYIWDDPYLWRLWSDQVIRRCILDSEI</sequence>
<dbReference type="AlphaFoldDB" id="A0A371FLW9"/>
<dbReference type="PANTHER" id="PTHR34072:SF57">
    <property type="entry name" value="RNA-DIRECTED DNA POLYMERASE"/>
    <property type="match status" value="1"/>
</dbReference>